<dbReference type="EMBL" id="CAFBMQ010000047">
    <property type="protein sequence ID" value="CAB4904843.1"/>
    <property type="molecule type" value="Genomic_DNA"/>
</dbReference>
<name>A0A6J7GL21_9ZZZZ</name>
<keyword evidence="1" id="KW-0812">Transmembrane</keyword>
<dbReference type="AlphaFoldDB" id="A0A6J7GL21"/>
<gene>
    <name evidence="2" type="ORF">UFOPK3609_00476</name>
</gene>
<evidence type="ECO:0000313" key="2">
    <source>
        <dbReference type="EMBL" id="CAB4904843.1"/>
    </source>
</evidence>
<reference evidence="2" key="1">
    <citation type="submission" date="2020-05" db="EMBL/GenBank/DDBJ databases">
        <authorList>
            <person name="Chiriac C."/>
            <person name="Salcher M."/>
            <person name="Ghai R."/>
            <person name="Kavagutti S V."/>
        </authorList>
    </citation>
    <scope>NUCLEOTIDE SEQUENCE</scope>
</reference>
<keyword evidence="1" id="KW-0472">Membrane</keyword>
<sequence length="103" mass="10226">MDTAPHRSGPALALGVVAAALTALPALALAPWMLVGISAGLDGGDLSSGAPGPTDWATVATCSVVLVLCVAVPLLVGRVVGGVTDAALRRYRRSAQRRVPGSA</sequence>
<feature type="transmembrane region" description="Helical" evidence="1">
    <location>
        <begin position="12"/>
        <end position="37"/>
    </location>
</feature>
<protein>
    <submittedName>
        <fullName evidence="2">Unannotated protein</fullName>
    </submittedName>
</protein>
<keyword evidence="1" id="KW-1133">Transmembrane helix</keyword>
<feature type="transmembrane region" description="Helical" evidence="1">
    <location>
        <begin position="57"/>
        <end position="88"/>
    </location>
</feature>
<accession>A0A6J7GL21</accession>
<evidence type="ECO:0000256" key="1">
    <source>
        <dbReference type="SAM" id="Phobius"/>
    </source>
</evidence>
<proteinExistence type="predicted"/>
<organism evidence="2">
    <name type="scientific">freshwater metagenome</name>
    <dbReference type="NCBI Taxonomy" id="449393"/>
    <lineage>
        <taxon>unclassified sequences</taxon>
        <taxon>metagenomes</taxon>
        <taxon>ecological metagenomes</taxon>
    </lineage>
</organism>